<reference evidence="2 3" key="1">
    <citation type="submission" date="2019-03" db="EMBL/GenBank/DDBJ databases">
        <title>Genomic Encyclopedia of Type Strains, Phase IV (KMG-IV): sequencing the most valuable type-strain genomes for metagenomic binning, comparative biology and taxonomic classification.</title>
        <authorList>
            <person name="Goeker M."/>
        </authorList>
    </citation>
    <scope>NUCLEOTIDE SEQUENCE [LARGE SCALE GENOMIC DNA]</scope>
    <source>
        <strain evidence="2 3">DSM 203</strain>
    </source>
</reference>
<evidence type="ECO:0000313" key="3">
    <source>
        <dbReference type="Proteomes" id="UP000295247"/>
    </source>
</evidence>
<dbReference type="EMBL" id="SMDC01000001">
    <property type="protein sequence ID" value="TCW39913.1"/>
    <property type="molecule type" value="Genomic_DNA"/>
</dbReference>
<dbReference type="PIRSF" id="PIRSF019169">
    <property type="entry name" value="PilM"/>
    <property type="match status" value="1"/>
</dbReference>
<sequence>MFGLISKNRTLIGVDIGSTSVKLIELSRGHANASSGLRLEHFAIEPLPANAVAEKKIVESEAVGETIARAVSRSGTETKRAAVAVAGSAVITKMIVMPGGLEDAELESQIELEADQYIPYPLEEVNLDFEVIGPSQTNPGMIDVLLAASRTENVDDRVNALETAGLVPAIVDVEAYAMENACALLLEEDGEPGATVALADVGSATTTLHVLHEGRIVYTREQNFGGQQLRDEVQRRYGFSREQAAAKILDGDVAEGYDIDVLAPFKEALAQQIGRALQFFYSGTSYNRVDRLVISGGVASLPRLDQLVSERLRIPTTIANPFARMTLAPTLDAQALMREAPGMMLALGLALRGVD</sequence>
<evidence type="ECO:0000259" key="1">
    <source>
        <dbReference type="SMART" id="SM00842"/>
    </source>
</evidence>
<dbReference type="CDD" id="cd24049">
    <property type="entry name" value="ASKHA_NBD_PilM"/>
    <property type="match status" value="1"/>
</dbReference>
<dbReference type="SUPFAM" id="SSF53067">
    <property type="entry name" value="Actin-like ATPase domain"/>
    <property type="match status" value="2"/>
</dbReference>
<dbReference type="Gene3D" id="3.30.1490.300">
    <property type="match status" value="1"/>
</dbReference>
<dbReference type="InterPro" id="IPR005883">
    <property type="entry name" value="PilM"/>
</dbReference>
<dbReference type="InterPro" id="IPR003494">
    <property type="entry name" value="SHS2_FtsA"/>
</dbReference>
<proteinExistence type="predicted"/>
<dbReference type="Pfam" id="PF11104">
    <property type="entry name" value="PilM_2"/>
    <property type="match status" value="1"/>
</dbReference>
<gene>
    <name evidence="2" type="ORF">EDC29_101329</name>
</gene>
<dbReference type="Proteomes" id="UP000295247">
    <property type="component" value="Unassembled WGS sequence"/>
</dbReference>
<evidence type="ECO:0000313" key="2">
    <source>
        <dbReference type="EMBL" id="TCW39913.1"/>
    </source>
</evidence>
<dbReference type="PANTHER" id="PTHR32432:SF3">
    <property type="entry name" value="ETHANOLAMINE UTILIZATION PROTEIN EUTJ"/>
    <property type="match status" value="1"/>
</dbReference>
<comment type="caution">
    <text evidence="2">The sequence shown here is derived from an EMBL/GenBank/DDBJ whole genome shotgun (WGS) entry which is preliminary data.</text>
</comment>
<feature type="domain" description="SHS2" evidence="1">
    <location>
        <begin position="11"/>
        <end position="182"/>
    </location>
</feature>
<dbReference type="AlphaFoldDB" id="A0A4R4AKF9"/>
<dbReference type="Gene3D" id="3.30.420.40">
    <property type="match status" value="2"/>
</dbReference>
<dbReference type="RefSeq" id="WP_123139054.1">
    <property type="nucleotide sequence ID" value="NZ_NRRH01000001.1"/>
</dbReference>
<accession>A0A4R4AKF9</accession>
<dbReference type="SMART" id="SM00842">
    <property type="entry name" value="FtsA"/>
    <property type="match status" value="1"/>
</dbReference>
<protein>
    <submittedName>
        <fullName evidence="2">Type IV pilus assembly protein PilM</fullName>
    </submittedName>
</protein>
<dbReference type="InterPro" id="IPR043129">
    <property type="entry name" value="ATPase_NBD"/>
</dbReference>
<dbReference type="PANTHER" id="PTHR32432">
    <property type="entry name" value="CELL DIVISION PROTEIN FTSA-RELATED"/>
    <property type="match status" value="1"/>
</dbReference>
<organism evidence="2 3">
    <name type="scientific">Marichromatium gracile</name>
    <name type="common">Chromatium gracile</name>
    <dbReference type="NCBI Taxonomy" id="1048"/>
    <lineage>
        <taxon>Bacteria</taxon>
        <taxon>Pseudomonadati</taxon>
        <taxon>Pseudomonadota</taxon>
        <taxon>Gammaproteobacteria</taxon>
        <taxon>Chromatiales</taxon>
        <taxon>Chromatiaceae</taxon>
        <taxon>Marichromatium</taxon>
    </lineage>
</organism>
<dbReference type="InterPro" id="IPR050696">
    <property type="entry name" value="FtsA/MreB"/>
</dbReference>
<dbReference type="NCBIfam" id="TIGR01175">
    <property type="entry name" value="pilM"/>
    <property type="match status" value="1"/>
</dbReference>
<name>A0A4R4AKF9_MARGR</name>
<dbReference type="GO" id="GO:0051301">
    <property type="term" value="P:cell division"/>
    <property type="evidence" value="ECO:0007669"/>
    <property type="project" value="InterPro"/>
</dbReference>